<keyword evidence="1" id="KW-0812">Transmembrane</keyword>
<feature type="transmembrane region" description="Helical" evidence="1">
    <location>
        <begin position="32"/>
        <end position="52"/>
    </location>
</feature>
<keyword evidence="1" id="KW-1133">Transmembrane helix</keyword>
<gene>
    <name evidence="2" type="ORF">FYJ66_00855</name>
</gene>
<evidence type="ECO:0008006" key="3">
    <source>
        <dbReference type="Google" id="ProtNLM"/>
    </source>
</evidence>
<sequence length="185" mass="20288">MKYLYLTGMASFLLFVINDINQIRDNKSVFRLLFPAGAASLCYVSVKIGIIWGSPASLGSLRGLAAVGALLSGGLMIYALFFAIPAGEAYLKGSGQKLCTSGLYGICRHPGVWGFGGIYFFSSIWLKSAEVLYAGLIFTACNIAYSWFQDKKIFPLLFEGYDDYRKTVPFLIPGTGRKRQDGNSR</sequence>
<comment type="caution">
    <text evidence="2">The sequence shown here is derived from an EMBL/GenBank/DDBJ whole genome shotgun (WGS) entry which is preliminary data.</text>
</comment>
<dbReference type="AlphaFoldDB" id="A0A6A8M5G1"/>
<feature type="transmembrane region" description="Helical" evidence="1">
    <location>
        <begin position="64"/>
        <end position="84"/>
    </location>
</feature>
<name>A0A6A8M5G1_9FIRM</name>
<dbReference type="RefSeq" id="WP_154571635.1">
    <property type="nucleotide sequence ID" value="NZ_VUNB01000001.1"/>
</dbReference>
<dbReference type="Gene3D" id="1.20.120.1630">
    <property type="match status" value="1"/>
</dbReference>
<protein>
    <recommendedName>
        <fullName evidence="3">Protein-S-isoprenylcysteine O-methyltransferase Ste14</fullName>
    </recommendedName>
</protein>
<evidence type="ECO:0000256" key="1">
    <source>
        <dbReference type="SAM" id="Phobius"/>
    </source>
</evidence>
<organism evidence="2">
    <name type="scientific">Baileyella intestinalis</name>
    <dbReference type="NCBI Taxonomy" id="2606709"/>
    <lineage>
        <taxon>Bacteria</taxon>
        <taxon>Bacillati</taxon>
        <taxon>Bacillota</taxon>
        <taxon>Clostridia</taxon>
        <taxon>Peptostreptococcales</taxon>
        <taxon>Anaerovoracaceae</taxon>
        <taxon>Baileyella</taxon>
    </lineage>
</organism>
<evidence type="ECO:0000313" key="2">
    <source>
        <dbReference type="EMBL" id="MST68161.1"/>
    </source>
</evidence>
<feature type="transmembrane region" description="Helical" evidence="1">
    <location>
        <begin position="131"/>
        <end position="148"/>
    </location>
</feature>
<dbReference type="EMBL" id="VUNB01000001">
    <property type="protein sequence ID" value="MST68161.1"/>
    <property type="molecule type" value="Genomic_DNA"/>
</dbReference>
<proteinExistence type="predicted"/>
<accession>A0A6A8M5G1</accession>
<keyword evidence="1" id="KW-0472">Membrane</keyword>
<reference evidence="2" key="1">
    <citation type="submission" date="2019-09" db="EMBL/GenBank/DDBJ databases">
        <title>In-depth cultivation of the pig gut microbiome towards novel bacterial diversity and tailored functional studies.</title>
        <authorList>
            <person name="Wylensek D."/>
            <person name="Hitch T.C.A."/>
            <person name="Clavel T."/>
        </authorList>
    </citation>
    <scope>NUCLEOTIDE SEQUENCE</scope>
    <source>
        <strain evidence="2">RF-744-FAT-WT-3</strain>
    </source>
</reference>